<dbReference type="InterPro" id="IPR036388">
    <property type="entry name" value="WH-like_DNA-bd_sf"/>
</dbReference>
<accession>A0ABR7IQB4</accession>
<dbReference type="SUPFAM" id="SSF46785">
    <property type="entry name" value="Winged helix' DNA-binding domain"/>
    <property type="match status" value="1"/>
</dbReference>
<dbReference type="PANTHER" id="PTHR33221:SF5">
    <property type="entry name" value="HTH-TYPE TRANSCRIPTIONAL REGULATOR ISCR"/>
    <property type="match status" value="1"/>
</dbReference>
<proteinExistence type="predicted"/>
<evidence type="ECO:0000313" key="2">
    <source>
        <dbReference type="EMBL" id="MBC5787303.1"/>
    </source>
</evidence>
<dbReference type="InterPro" id="IPR000944">
    <property type="entry name" value="Tscrpt_reg_Rrf2"/>
</dbReference>
<dbReference type="InterPro" id="IPR036390">
    <property type="entry name" value="WH_DNA-bd_sf"/>
</dbReference>
<keyword evidence="3" id="KW-1185">Reference proteome</keyword>
<gene>
    <name evidence="2" type="ORF">H8Z77_04580</name>
</gene>
<dbReference type="PANTHER" id="PTHR33221">
    <property type="entry name" value="WINGED HELIX-TURN-HELIX TRANSCRIPTIONAL REGULATOR, RRF2 FAMILY"/>
    <property type="match status" value="1"/>
</dbReference>
<dbReference type="PROSITE" id="PS51197">
    <property type="entry name" value="HTH_RRF2_2"/>
    <property type="match status" value="1"/>
</dbReference>
<protein>
    <submittedName>
        <fullName evidence="2">Rrf2 family transcriptional regulator</fullName>
    </submittedName>
</protein>
<dbReference type="RefSeq" id="WP_069989004.1">
    <property type="nucleotide sequence ID" value="NZ_JACOQK010000001.1"/>
</dbReference>
<comment type="caution">
    <text evidence="2">The sequence shown here is derived from an EMBL/GenBank/DDBJ whole genome shotgun (WGS) entry which is preliminary data.</text>
</comment>
<keyword evidence="1" id="KW-0238">DNA-binding</keyword>
<sequence>MTISTKGRYALRVMIDIAQHPADEYISLKSISERQEISMKYLEAIVSMLAKSGFVESHRGKNGGYRLAHPAQDYTVREILELTEKNLAPVACLSCDENTCPRAGECITLPMWQKLGQMVDGYLESVTLADLVNREYH</sequence>
<reference evidence="2 3" key="1">
    <citation type="submission" date="2020-08" db="EMBL/GenBank/DDBJ databases">
        <title>Genome public.</title>
        <authorList>
            <person name="Liu C."/>
            <person name="Sun Q."/>
        </authorList>
    </citation>
    <scope>NUCLEOTIDE SEQUENCE [LARGE SCALE GENOMIC DNA]</scope>
    <source>
        <strain evidence="2 3">NSJ-27</strain>
    </source>
</reference>
<dbReference type="Gene3D" id="1.10.10.10">
    <property type="entry name" value="Winged helix-like DNA-binding domain superfamily/Winged helix DNA-binding domain"/>
    <property type="match status" value="1"/>
</dbReference>
<dbReference type="EMBL" id="JACOQK010000001">
    <property type="protein sequence ID" value="MBC5787303.1"/>
    <property type="molecule type" value="Genomic_DNA"/>
</dbReference>
<evidence type="ECO:0000313" key="3">
    <source>
        <dbReference type="Proteomes" id="UP000649151"/>
    </source>
</evidence>
<dbReference type="Pfam" id="PF02082">
    <property type="entry name" value="Rrf2"/>
    <property type="match status" value="1"/>
</dbReference>
<evidence type="ECO:0000256" key="1">
    <source>
        <dbReference type="ARBA" id="ARBA00023125"/>
    </source>
</evidence>
<organism evidence="2 3">
    <name type="scientific">Clostridium facile</name>
    <dbReference type="NCBI Taxonomy" id="2763035"/>
    <lineage>
        <taxon>Bacteria</taxon>
        <taxon>Bacillati</taxon>
        <taxon>Bacillota</taxon>
        <taxon>Clostridia</taxon>
        <taxon>Eubacteriales</taxon>
        <taxon>Clostridiaceae</taxon>
        <taxon>Clostridium</taxon>
    </lineage>
</organism>
<dbReference type="NCBIfam" id="TIGR00738">
    <property type="entry name" value="rrf2_super"/>
    <property type="match status" value="1"/>
</dbReference>
<dbReference type="Proteomes" id="UP000649151">
    <property type="component" value="Unassembled WGS sequence"/>
</dbReference>
<name>A0ABR7IQB4_9CLOT</name>